<dbReference type="Pfam" id="PF06791">
    <property type="entry name" value="TMP_2"/>
    <property type="match status" value="1"/>
</dbReference>
<evidence type="ECO:0000313" key="5">
    <source>
        <dbReference type="Proteomes" id="UP000196816"/>
    </source>
</evidence>
<reference evidence="4 5" key="1">
    <citation type="submission" date="2017-06" db="EMBL/GenBank/DDBJ databases">
        <title>Genome sequence of Acetobacter pasteurianus subsp. pasteurianus strain SRCM101468.</title>
        <authorList>
            <person name="Cho S.H."/>
        </authorList>
    </citation>
    <scope>NUCLEOTIDE SEQUENCE [LARGE SCALE GENOMIC DNA]</scope>
    <source>
        <strain evidence="4 5">SRCM101468</strain>
    </source>
</reference>
<protein>
    <recommendedName>
        <fullName evidence="3">Bacteriophage tail tape measure N-terminal domain-containing protein</fullName>
    </recommendedName>
</protein>
<keyword evidence="1" id="KW-0175">Coiled coil</keyword>
<evidence type="ECO:0000259" key="3">
    <source>
        <dbReference type="Pfam" id="PF06791"/>
    </source>
</evidence>
<evidence type="ECO:0000313" key="4">
    <source>
        <dbReference type="EMBL" id="ASC05032.1"/>
    </source>
</evidence>
<feature type="coiled-coil region" evidence="1">
    <location>
        <begin position="1913"/>
        <end position="1941"/>
    </location>
</feature>
<feature type="domain" description="Bacteriophage tail tape measure N-terminal" evidence="3">
    <location>
        <begin position="510"/>
        <end position="701"/>
    </location>
</feature>
<gene>
    <name evidence="4" type="ORF">S101468_00765</name>
</gene>
<evidence type="ECO:0000256" key="2">
    <source>
        <dbReference type="SAM" id="MobiDB-lite"/>
    </source>
</evidence>
<name>A0AAC9X0E5_ACEPA</name>
<feature type="coiled-coil region" evidence="1">
    <location>
        <begin position="916"/>
        <end position="966"/>
    </location>
</feature>
<dbReference type="EMBL" id="CP021922">
    <property type="protein sequence ID" value="ASC05032.1"/>
    <property type="molecule type" value="Genomic_DNA"/>
</dbReference>
<accession>A0AAC9X0E5</accession>
<dbReference type="RefSeq" id="WP_250698375.1">
    <property type="nucleotide sequence ID" value="NZ_CP021922.1"/>
</dbReference>
<sequence>MVKATTVINQIINRAIVDDQTAEPANAIGTRMQGLQDKIDGVAASGENLGNALVKGMETAETATQRTVESITAGSGKLTNTLGHLSDGVSQIGHDVQTGAKNTENALSGIQDAAKNTSATAEGISSAFRDSMKEAKDASSSLADALSQDATKADVSWQAAAARAGDSISKAQRQIRLLQNEYDRLDARGRAAVANGSTNPEDVTRLLEANKSAQDAAALSLAKLRLEQAATVSDFDKMAESGASASAVIDKMSAADLAQTMALRELRAEFEKGQITLGVYKTGLQEVATEYAKLSGASATAMAKIAQNHQDSINSSLGITLPSDDLSASRLEDVTQAFQEVDNLRAKLVPLAAAERDYASAIAVASDARKRDVITLGEYLAAMDRATASYQKQKDAIAANVQAQQEALRVQRESVAAGAQEKINTWAGVSTPEYGQADNRQEDFEAALASADATRAKLVPLAAAEQDYAKAVAEADAALKAQIIDQAERDAYVDKATDALNRQKSAFGGSAAAVKLTSFEMGILADETHKFFDQVLAGGSPLQAAFYQVPNMVQVMGGLDGALTRVVGGLTGPAGLAVAAGAAGAAILGMGKYAESEQENLAQLSTHLRATRTDYVDMADAAEKAARSIHQSDSDLSLSDSRTAVQTIVSVPTVNSSQIERYMTDARNLAAVMGETVPEAAKTMASALQDPAKAAEEFSQQGLPGFNAGLVLSVQHMQQMGDRAGALDTVLKRMEQTTKGAEEQALTPFQAALKNLKDETGGVGDAVTYTFQHMGDGIVSMATEGINAINDLISTVEKILEKVKNAASGIWDSVKADGKWLWSGVESGVEGGLNFVGATNLAHIMGQGNTADPTFSMPSNPATSATGSYSSAKLFPTATDIDAQTSSVTKNTAAWEADRKEIDAHIGSDGSLSGQIADHQRNIEGLTSSIAKLKALGVEHYDSGNVESYNAAMKNLTGQLQAEEVALGNLRGPFAELLEQQDRATQSAAALTGYNQAMVEAAQQADDAARELSGGLASASEKAAVQAAAARTLAAEYTTSTSVMQRNTSLQGLIAEAWTQGGAAAEHATNYVQAYTDALDHYQEGSSAFAEAVAKRTKALDDQYSVTQKIQMAQQTDANNHQVQLLDAETATIGQNADARTKLINRMRVEQDQLQKGNSLEDESVQKLLASTDALSDATAKYQHAQQTLDDFTGSLSDMTDQLSDGVVQGFLQGTSSGMSFKSTMQGIETQIVSMVAKMALINPLLNSIDGGTRKTLSDVNNMFSNTGSGSGTGSSQDDPLEAVSQSGWAMSPEEVQQAKKQINQSSGFNFSSLFGGGVGNGGTESLGGALNMGMGMLGGFAAGSSLSQLLSSKLFDSSKSSEMGGEVGSGVGSIVGGIFGGPLGSLVGGSVIGALGDAIGSLFAKRKKDYQYVSVGSDGMLDISGHVYKHIHGNDNVASGLQSDLDNINNVFGYTGVSATNTDTIGKVGWSKKGKKSKTYSLTDLLPDLDLTSSDATMQQELKQLMPSSFDSVGTFTQDLESLKTLADALDSMKVSVSKFDDSTHVTVDHFNGYTGDMAKALSTLDGKTLSTDDLQSQFEAIEEFVGTTMPGLLNVTASGSESLMQQAEDLKKKYQDAATTAASYGLDAQALLDKGNAIAQQMIANEQRTLDQADQSVQARDMAATGNQEGADLLNQQVSAAQEIQQLQDNWSSFLGDSYTSSVTYQKQLSDLEKTQADERLQIQQEYDQKALEAAQEAAEQRNEAWSSIQSMQTSWQAAGMTANGNQEGADLLNFDASASQQKSQLDTLAKTYWGDNYATQKQYQDMLLDLDRSLGAQRVAIEQEYAQKVSDAWSSIQSMQESWQAADMTANGNQEGADLLNFDASASQQKSQLDALAKTYWGDNYATQKQYQDMVLEMDKSLSDQRLKIQSQYAQEAAEQQEEAAEQQQQYVDQAQQSIASIFSSLTTYVNGLATSDASPLSAEDQYGVANDNFQTDYTAAMGGDYDALSRMQTDAQTLLSTGKTYDGSGTDYASLFSSVTTDLGNLVNANLSKMQQTLITQAKSSTSDTKSLSDTVATLAKQVAELVASNQKVACTLKMNTLVTAQAGKAAAA</sequence>
<feature type="region of interest" description="Disordered" evidence="2">
    <location>
        <begin position="1262"/>
        <end position="1284"/>
    </location>
</feature>
<dbReference type="Proteomes" id="UP000196816">
    <property type="component" value="Chromosome"/>
</dbReference>
<feature type="coiled-coil region" evidence="1">
    <location>
        <begin position="161"/>
        <end position="188"/>
    </location>
</feature>
<organism evidence="4 5">
    <name type="scientific">Acetobacter pasteurianus subsp. pasteurianus</name>
    <dbReference type="NCBI Taxonomy" id="481145"/>
    <lineage>
        <taxon>Bacteria</taxon>
        <taxon>Pseudomonadati</taxon>
        <taxon>Pseudomonadota</taxon>
        <taxon>Alphaproteobacteria</taxon>
        <taxon>Acetobacterales</taxon>
        <taxon>Acetobacteraceae</taxon>
        <taxon>Acetobacter</taxon>
    </lineage>
</organism>
<evidence type="ECO:0000256" key="1">
    <source>
        <dbReference type="SAM" id="Coils"/>
    </source>
</evidence>
<dbReference type="InterPro" id="IPR009628">
    <property type="entry name" value="Phage_tape_measure_N"/>
</dbReference>
<proteinExistence type="predicted"/>